<keyword evidence="5" id="KW-0812">Transmembrane</keyword>
<dbReference type="InterPro" id="IPR027417">
    <property type="entry name" value="P-loop_NTPase"/>
</dbReference>
<evidence type="ECO:0000256" key="1">
    <source>
        <dbReference type="ARBA" id="ARBA00008535"/>
    </source>
</evidence>
<proteinExistence type="inferred from homology"/>
<dbReference type="Proteomes" id="UP001501940">
    <property type="component" value="Chromosome 23"/>
</dbReference>
<dbReference type="FunFam" id="3.40.50.300:FF:000366">
    <property type="entry name" value="GTPase, IMAP family member 2"/>
    <property type="match status" value="1"/>
</dbReference>
<reference evidence="7 8" key="1">
    <citation type="submission" date="2022-01" db="EMBL/GenBank/DDBJ databases">
        <title>A chromosome-scale genome assembly of the false clownfish, Amphiprion ocellaris.</title>
        <authorList>
            <person name="Ryu T."/>
        </authorList>
    </citation>
    <scope>NUCLEOTIDE SEQUENCE [LARGE SCALE GENOMIC DNA]</scope>
</reference>
<keyword evidence="5" id="KW-0472">Membrane</keyword>
<keyword evidence="2" id="KW-0547">Nucleotide-binding</keyword>
<dbReference type="CDD" id="cd01852">
    <property type="entry name" value="AIG1"/>
    <property type="match status" value="1"/>
</dbReference>
<feature type="region of interest" description="Disordered" evidence="4">
    <location>
        <begin position="283"/>
        <end position="304"/>
    </location>
</feature>
<dbReference type="InterPro" id="IPR006703">
    <property type="entry name" value="G_AIG1"/>
</dbReference>
<dbReference type="SUPFAM" id="SSF52540">
    <property type="entry name" value="P-loop containing nucleoside triphosphate hydrolases"/>
    <property type="match status" value="1"/>
</dbReference>
<dbReference type="InterPro" id="IPR045058">
    <property type="entry name" value="GIMA/IAN/Toc"/>
</dbReference>
<keyword evidence="8" id="KW-1185">Reference proteome</keyword>
<evidence type="ECO:0000256" key="2">
    <source>
        <dbReference type="ARBA" id="ARBA00022741"/>
    </source>
</evidence>
<evidence type="ECO:0000256" key="3">
    <source>
        <dbReference type="ARBA" id="ARBA00023134"/>
    </source>
</evidence>
<dbReference type="GO" id="GO:0005525">
    <property type="term" value="F:GTP binding"/>
    <property type="evidence" value="ECO:0007669"/>
    <property type="project" value="UniProtKB-KW"/>
</dbReference>
<name>A0AAQ6A428_AMPOC</name>
<evidence type="ECO:0000313" key="7">
    <source>
        <dbReference type="Ensembl" id="ENSAOCP00000071491.1"/>
    </source>
</evidence>
<feature type="transmembrane region" description="Helical" evidence="5">
    <location>
        <begin position="338"/>
        <end position="359"/>
    </location>
</feature>
<evidence type="ECO:0000256" key="5">
    <source>
        <dbReference type="SAM" id="Phobius"/>
    </source>
</evidence>
<protein>
    <recommendedName>
        <fullName evidence="6">AIG1-type G domain-containing protein</fullName>
    </recommendedName>
</protein>
<feature type="domain" description="AIG1-type G" evidence="6">
    <location>
        <begin position="78"/>
        <end position="275"/>
    </location>
</feature>
<dbReference type="Ensembl" id="ENSAOCT00000038737.1">
    <property type="protein sequence ID" value="ENSAOCP00000071491.1"/>
    <property type="gene ID" value="ENSAOCG00000033994.1"/>
</dbReference>
<reference evidence="7" key="2">
    <citation type="submission" date="2025-08" db="UniProtKB">
        <authorList>
            <consortium name="Ensembl"/>
        </authorList>
    </citation>
    <scope>IDENTIFICATION</scope>
</reference>
<dbReference type="PANTHER" id="PTHR10903">
    <property type="entry name" value="GTPASE, IMAP FAMILY MEMBER-RELATED"/>
    <property type="match status" value="1"/>
</dbReference>
<dbReference type="Gene3D" id="3.40.50.300">
    <property type="entry name" value="P-loop containing nucleotide triphosphate hydrolases"/>
    <property type="match status" value="1"/>
</dbReference>
<accession>A0AAQ6A428</accession>
<dbReference type="PROSITE" id="PS51720">
    <property type="entry name" value="G_AIG1"/>
    <property type="match status" value="1"/>
</dbReference>
<feature type="compositionally biased region" description="Basic and acidic residues" evidence="4">
    <location>
        <begin position="19"/>
        <end position="31"/>
    </location>
</feature>
<keyword evidence="3" id="KW-0342">GTP-binding</keyword>
<evidence type="ECO:0000259" key="6">
    <source>
        <dbReference type="PROSITE" id="PS51720"/>
    </source>
</evidence>
<evidence type="ECO:0000256" key="4">
    <source>
        <dbReference type="SAM" id="MobiDB-lite"/>
    </source>
</evidence>
<keyword evidence="5" id="KW-1133">Transmembrane helix</keyword>
<feature type="compositionally biased region" description="Polar residues" evidence="4">
    <location>
        <begin position="284"/>
        <end position="295"/>
    </location>
</feature>
<evidence type="ECO:0000313" key="8">
    <source>
        <dbReference type="Proteomes" id="UP001501940"/>
    </source>
</evidence>
<reference evidence="7" key="3">
    <citation type="submission" date="2025-09" db="UniProtKB">
        <authorList>
            <consortium name="Ensembl"/>
        </authorList>
    </citation>
    <scope>IDENTIFICATION</scope>
</reference>
<sequence length="362" mass="38912">MSVPGGSQHQDVHSGGSEGCRHSSEENEGKLPDVERMFSEASHLFNNEDGDQEQVQDLLLKTRNLGDQQPLDPAAGLEVQRRIVLLGLPGVGKSASGNTILGSEKFDCNFNSVSTECVSESESVDGRLLQVVDTPGFTEEVLNPEQLYEEIMKTLVEASPGPHVFVIVVRIGNISVADQRLFELLPKLFGGDASKYTMVLFTHGDELRGSSMDQLIQSNSYVSDLVSMCDGRYCVFDNTQRGRRLQVRELLNKIDEMVAANRGEHCTSDMFRMAETFIREEKNQAAQSAGSNRPGQSGGAREKPDKYSAWESIIPYVIGFGVAGGVVGIVVGVSTGNWVVGLLVGVVVGVIGGFAGAVAGGV</sequence>
<comment type="similarity">
    <text evidence="1">Belongs to the TRAFAC class TrmE-Era-EngA-EngB-Septin-like GTPase superfamily. AIG1/Toc34/Toc159-like paraseptin GTPase family. IAN subfamily.</text>
</comment>
<dbReference type="Pfam" id="PF04548">
    <property type="entry name" value="AIG1"/>
    <property type="match status" value="1"/>
</dbReference>
<organism evidence="7 8">
    <name type="scientific">Amphiprion ocellaris</name>
    <name type="common">Clown anemonefish</name>
    <dbReference type="NCBI Taxonomy" id="80972"/>
    <lineage>
        <taxon>Eukaryota</taxon>
        <taxon>Metazoa</taxon>
        <taxon>Chordata</taxon>
        <taxon>Craniata</taxon>
        <taxon>Vertebrata</taxon>
        <taxon>Euteleostomi</taxon>
        <taxon>Actinopterygii</taxon>
        <taxon>Neopterygii</taxon>
        <taxon>Teleostei</taxon>
        <taxon>Neoteleostei</taxon>
        <taxon>Acanthomorphata</taxon>
        <taxon>Ovalentaria</taxon>
        <taxon>Pomacentridae</taxon>
        <taxon>Amphiprion</taxon>
    </lineage>
</organism>
<dbReference type="GeneTree" id="ENSGT01140000282522"/>
<dbReference type="PANTHER" id="PTHR10903:SF170">
    <property type="entry name" value="GTPASE IMAP FAMILY MEMBER 7"/>
    <property type="match status" value="1"/>
</dbReference>
<feature type="region of interest" description="Disordered" evidence="4">
    <location>
        <begin position="1"/>
        <end position="31"/>
    </location>
</feature>
<feature type="transmembrane region" description="Helical" evidence="5">
    <location>
        <begin position="313"/>
        <end position="332"/>
    </location>
</feature>
<dbReference type="AlphaFoldDB" id="A0AAQ6A428"/>